<proteinExistence type="predicted"/>
<accession>A0A821H5L9</accession>
<organism evidence="1 2">
    <name type="scientific">Rotaria magnacalcarata</name>
    <dbReference type="NCBI Taxonomy" id="392030"/>
    <lineage>
        <taxon>Eukaryota</taxon>
        <taxon>Metazoa</taxon>
        <taxon>Spiralia</taxon>
        <taxon>Gnathifera</taxon>
        <taxon>Rotifera</taxon>
        <taxon>Eurotatoria</taxon>
        <taxon>Bdelloidea</taxon>
        <taxon>Philodinida</taxon>
        <taxon>Philodinidae</taxon>
        <taxon>Rotaria</taxon>
    </lineage>
</organism>
<feature type="non-terminal residue" evidence="1">
    <location>
        <position position="45"/>
    </location>
</feature>
<dbReference type="InterPro" id="IPR001611">
    <property type="entry name" value="Leu-rich_rpt"/>
</dbReference>
<dbReference type="Proteomes" id="UP000663866">
    <property type="component" value="Unassembled WGS sequence"/>
</dbReference>
<dbReference type="AlphaFoldDB" id="A0A821H5L9"/>
<dbReference type="EMBL" id="CAJOBG010095607">
    <property type="protein sequence ID" value="CAF4682199.1"/>
    <property type="molecule type" value="Genomic_DNA"/>
</dbReference>
<protein>
    <submittedName>
        <fullName evidence="1">Uncharacterized protein</fullName>
    </submittedName>
</protein>
<name>A0A821H5L9_9BILA</name>
<evidence type="ECO:0000313" key="2">
    <source>
        <dbReference type="Proteomes" id="UP000663866"/>
    </source>
</evidence>
<evidence type="ECO:0000313" key="1">
    <source>
        <dbReference type="EMBL" id="CAF4682199.1"/>
    </source>
</evidence>
<dbReference type="Gene3D" id="3.80.10.10">
    <property type="entry name" value="Ribonuclease Inhibitor"/>
    <property type="match status" value="1"/>
</dbReference>
<dbReference type="InterPro" id="IPR032675">
    <property type="entry name" value="LRR_dom_sf"/>
</dbReference>
<keyword evidence="2" id="KW-1185">Reference proteome</keyword>
<comment type="caution">
    <text evidence="1">The sequence shown here is derived from an EMBL/GenBank/DDBJ whole genome shotgun (WGS) entry which is preliminary data.</text>
</comment>
<gene>
    <name evidence="1" type="ORF">OVN521_LOCUS47767</name>
</gene>
<dbReference type="SUPFAM" id="SSF52058">
    <property type="entry name" value="L domain-like"/>
    <property type="match status" value="1"/>
</dbReference>
<dbReference type="Pfam" id="PF13855">
    <property type="entry name" value="LRR_8"/>
    <property type="match status" value="1"/>
</dbReference>
<reference evidence="1" key="1">
    <citation type="submission" date="2021-02" db="EMBL/GenBank/DDBJ databases">
        <authorList>
            <person name="Nowell W R."/>
        </authorList>
    </citation>
    <scope>NUCLEOTIDE SEQUENCE</scope>
</reference>
<sequence length="45" mass="5358">MKKLEILSLKSCNLQAIENNAFQSIEKQLRHLYLDHNQFDNRISL</sequence>